<dbReference type="EMBL" id="JACHGV010000020">
    <property type="protein sequence ID" value="MBB6081691.1"/>
    <property type="molecule type" value="Genomic_DNA"/>
</dbReference>
<accession>A0A7W9TK95</accession>
<evidence type="ECO:0000313" key="3">
    <source>
        <dbReference type="Proteomes" id="UP000591537"/>
    </source>
</evidence>
<organism evidence="2 3">
    <name type="scientific">Streptomyces paradoxus</name>
    <dbReference type="NCBI Taxonomy" id="66375"/>
    <lineage>
        <taxon>Bacteria</taxon>
        <taxon>Bacillati</taxon>
        <taxon>Actinomycetota</taxon>
        <taxon>Actinomycetes</taxon>
        <taxon>Kitasatosporales</taxon>
        <taxon>Streptomycetaceae</taxon>
        <taxon>Streptomyces</taxon>
    </lineage>
</organism>
<protein>
    <recommendedName>
        <fullName evidence="4">Secreted protein</fullName>
    </recommendedName>
</protein>
<reference evidence="2 3" key="1">
    <citation type="submission" date="2020-08" db="EMBL/GenBank/DDBJ databases">
        <title>Genomic Encyclopedia of Type Strains, Phase IV (KMG-IV): sequencing the most valuable type-strain genomes for metagenomic binning, comparative biology and taxonomic classification.</title>
        <authorList>
            <person name="Goeker M."/>
        </authorList>
    </citation>
    <scope>NUCLEOTIDE SEQUENCE [LARGE SCALE GENOMIC DNA]</scope>
    <source>
        <strain evidence="2 3">DSM 43350</strain>
    </source>
</reference>
<feature type="chain" id="PRO_5031122602" description="Secreted protein" evidence="1">
    <location>
        <begin position="25"/>
        <end position="160"/>
    </location>
</feature>
<dbReference type="Proteomes" id="UP000591537">
    <property type="component" value="Unassembled WGS sequence"/>
</dbReference>
<keyword evidence="1" id="KW-0732">Signal</keyword>
<keyword evidence="3" id="KW-1185">Reference proteome</keyword>
<evidence type="ECO:0000256" key="1">
    <source>
        <dbReference type="SAM" id="SignalP"/>
    </source>
</evidence>
<evidence type="ECO:0000313" key="2">
    <source>
        <dbReference type="EMBL" id="MBB6081691.1"/>
    </source>
</evidence>
<evidence type="ECO:0008006" key="4">
    <source>
        <dbReference type="Google" id="ProtNLM"/>
    </source>
</evidence>
<dbReference type="AlphaFoldDB" id="A0A7W9TK95"/>
<sequence>MRRALGVFVGVAAALCVTVTPAAADDNYYDDDNLWSMEACELPGRSKFKFSIFYNSGQNGAWRNIGYRVYNFDVLRPGGSDPGTYRLRFCYEGASSPWPGSSQPIKNNAASGENHHPKYTARVYYNSGYKGAQDVMDPYQHIARFRNVYNQNASFQWTNS</sequence>
<feature type="signal peptide" evidence="1">
    <location>
        <begin position="1"/>
        <end position="24"/>
    </location>
</feature>
<gene>
    <name evidence="2" type="ORF">HNR57_007642</name>
</gene>
<proteinExistence type="predicted"/>
<comment type="caution">
    <text evidence="2">The sequence shown here is derived from an EMBL/GenBank/DDBJ whole genome shotgun (WGS) entry which is preliminary data.</text>
</comment>
<name>A0A7W9TK95_9ACTN</name>
<dbReference type="RefSeq" id="WP_184567650.1">
    <property type="nucleotide sequence ID" value="NZ_BAAARS010000031.1"/>
</dbReference>